<dbReference type="SUPFAM" id="SSF53155">
    <property type="entry name" value="Methylated DNA-protein cysteine methyltransferase domain"/>
    <property type="match status" value="1"/>
</dbReference>
<dbReference type="Pfam" id="PF01035">
    <property type="entry name" value="DNA_binding_1"/>
    <property type="match status" value="1"/>
</dbReference>
<accession>J9GTV0</accession>
<evidence type="ECO:0000256" key="7">
    <source>
        <dbReference type="ARBA" id="ARBA00022763"/>
    </source>
</evidence>
<evidence type="ECO:0000256" key="1">
    <source>
        <dbReference type="ARBA" id="ARBA00001286"/>
    </source>
</evidence>
<keyword evidence="7" id="KW-0227">DNA damage</keyword>
<protein>
    <recommendedName>
        <fullName evidence="3">methylated-DNA--[protein]-cysteine S-methyltransferase</fullName>
        <ecNumber evidence="3">2.1.1.63</ecNumber>
    </recommendedName>
</protein>
<dbReference type="InterPro" id="IPR023546">
    <property type="entry name" value="MGMT"/>
</dbReference>
<dbReference type="GO" id="GO:0032259">
    <property type="term" value="P:methylation"/>
    <property type="evidence" value="ECO:0007669"/>
    <property type="project" value="UniProtKB-KW"/>
</dbReference>
<reference evidence="11" key="1">
    <citation type="journal article" date="2012" name="PLoS ONE">
        <title>Gene sets for utilization of primary and secondary nutrition supplies in the distal gut of endangered iberian lynx.</title>
        <authorList>
            <person name="Alcaide M."/>
            <person name="Messina E."/>
            <person name="Richter M."/>
            <person name="Bargiela R."/>
            <person name="Peplies J."/>
            <person name="Huws S.A."/>
            <person name="Newbold C.J."/>
            <person name="Golyshin P.N."/>
            <person name="Simon M.A."/>
            <person name="Lopez G."/>
            <person name="Yakimov M.M."/>
            <person name="Ferrer M."/>
        </authorList>
    </citation>
    <scope>NUCLEOTIDE SEQUENCE</scope>
</reference>
<evidence type="ECO:0000259" key="10">
    <source>
        <dbReference type="Pfam" id="PF01035"/>
    </source>
</evidence>
<proteinExistence type="inferred from homology"/>
<dbReference type="FunFam" id="1.10.10.10:FF:000214">
    <property type="entry name" value="Methylated-DNA--protein-cysteine methyltransferase"/>
    <property type="match status" value="1"/>
</dbReference>
<keyword evidence="6 11" id="KW-0808">Transferase</keyword>
<dbReference type="EMBL" id="AMCI01001238">
    <property type="protein sequence ID" value="EJX06178.1"/>
    <property type="molecule type" value="Genomic_DNA"/>
</dbReference>
<evidence type="ECO:0000256" key="2">
    <source>
        <dbReference type="ARBA" id="ARBA00008711"/>
    </source>
</evidence>
<evidence type="ECO:0000256" key="4">
    <source>
        <dbReference type="ARBA" id="ARBA00022490"/>
    </source>
</evidence>
<dbReference type="PROSITE" id="PS00374">
    <property type="entry name" value="MGMT"/>
    <property type="match status" value="1"/>
</dbReference>
<dbReference type="InterPro" id="IPR036217">
    <property type="entry name" value="MethylDNA_cys_MeTrfase_DNAb"/>
</dbReference>
<evidence type="ECO:0000256" key="9">
    <source>
        <dbReference type="ARBA" id="ARBA00049348"/>
    </source>
</evidence>
<dbReference type="Gene3D" id="1.10.10.10">
    <property type="entry name" value="Winged helix-like DNA-binding domain superfamily/Winged helix DNA-binding domain"/>
    <property type="match status" value="1"/>
</dbReference>
<name>J9GTV0_9ZZZZ</name>
<comment type="catalytic activity">
    <reaction evidence="9">
        <text>a 6-O-methyl-2'-deoxyguanosine in DNA + L-cysteinyl-[protein] = S-methyl-L-cysteinyl-[protein] + a 2'-deoxyguanosine in DNA</text>
        <dbReference type="Rhea" id="RHEA:24000"/>
        <dbReference type="Rhea" id="RHEA-COMP:10131"/>
        <dbReference type="Rhea" id="RHEA-COMP:10132"/>
        <dbReference type="Rhea" id="RHEA-COMP:11367"/>
        <dbReference type="Rhea" id="RHEA-COMP:11368"/>
        <dbReference type="ChEBI" id="CHEBI:29950"/>
        <dbReference type="ChEBI" id="CHEBI:82612"/>
        <dbReference type="ChEBI" id="CHEBI:85445"/>
        <dbReference type="ChEBI" id="CHEBI:85448"/>
        <dbReference type="EC" id="2.1.1.63"/>
    </reaction>
</comment>
<dbReference type="PANTHER" id="PTHR10815">
    <property type="entry name" value="METHYLATED-DNA--PROTEIN-CYSTEINE METHYLTRANSFERASE"/>
    <property type="match status" value="1"/>
</dbReference>
<evidence type="ECO:0000313" key="11">
    <source>
        <dbReference type="EMBL" id="EJX06178.1"/>
    </source>
</evidence>
<organism evidence="11">
    <name type="scientific">gut metagenome</name>
    <dbReference type="NCBI Taxonomy" id="749906"/>
    <lineage>
        <taxon>unclassified sequences</taxon>
        <taxon>metagenomes</taxon>
        <taxon>organismal metagenomes</taxon>
    </lineage>
</organism>
<dbReference type="EC" id="2.1.1.63" evidence="3"/>
<comment type="caution">
    <text evidence="11">The sequence shown here is derived from an EMBL/GenBank/DDBJ whole genome shotgun (WGS) entry which is preliminary data.</text>
</comment>
<dbReference type="PANTHER" id="PTHR10815:SF5">
    <property type="entry name" value="METHYLATED-DNA--PROTEIN-CYSTEINE METHYLTRANSFERASE"/>
    <property type="match status" value="1"/>
</dbReference>
<evidence type="ECO:0000256" key="5">
    <source>
        <dbReference type="ARBA" id="ARBA00022603"/>
    </source>
</evidence>
<evidence type="ECO:0000256" key="8">
    <source>
        <dbReference type="ARBA" id="ARBA00023204"/>
    </source>
</evidence>
<dbReference type="InterPro" id="IPR001497">
    <property type="entry name" value="MethylDNA_cys_MeTrfase_AS"/>
</dbReference>
<dbReference type="InterPro" id="IPR036631">
    <property type="entry name" value="MGMT_N_sf"/>
</dbReference>
<dbReference type="HAMAP" id="MF_00772">
    <property type="entry name" value="OGT"/>
    <property type="match status" value="1"/>
</dbReference>
<comment type="similarity">
    <text evidence="2">Belongs to the MGMT family.</text>
</comment>
<dbReference type="SUPFAM" id="SSF46767">
    <property type="entry name" value="Methylated DNA-protein cysteine methyltransferase, C-terminal domain"/>
    <property type="match status" value="1"/>
</dbReference>
<evidence type="ECO:0000256" key="6">
    <source>
        <dbReference type="ARBA" id="ARBA00022679"/>
    </source>
</evidence>
<keyword evidence="4" id="KW-0963">Cytoplasm</keyword>
<dbReference type="GO" id="GO:0003908">
    <property type="term" value="F:methylated-DNA-[protein]-cysteine S-methyltransferase activity"/>
    <property type="evidence" value="ECO:0007669"/>
    <property type="project" value="UniProtKB-EC"/>
</dbReference>
<dbReference type="Gene3D" id="3.30.160.70">
    <property type="entry name" value="Methylated DNA-protein cysteine methyltransferase domain"/>
    <property type="match status" value="1"/>
</dbReference>
<gene>
    <name evidence="11" type="ORF">EVA_05717</name>
</gene>
<comment type="catalytic activity">
    <reaction evidence="1">
        <text>a 4-O-methyl-thymidine in DNA + L-cysteinyl-[protein] = a thymidine in DNA + S-methyl-L-cysteinyl-[protein]</text>
        <dbReference type="Rhea" id="RHEA:53428"/>
        <dbReference type="Rhea" id="RHEA-COMP:10131"/>
        <dbReference type="Rhea" id="RHEA-COMP:10132"/>
        <dbReference type="Rhea" id="RHEA-COMP:13555"/>
        <dbReference type="Rhea" id="RHEA-COMP:13556"/>
        <dbReference type="ChEBI" id="CHEBI:29950"/>
        <dbReference type="ChEBI" id="CHEBI:82612"/>
        <dbReference type="ChEBI" id="CHEBI:137386"/>
        <dbReference type="ChEBI" id="CHEBI:137387"/>
        <dbReference type="EC" id="2.1.1.63"/>
    </reaction>
</comment>
<sequence>MKEMTPIITRLYTSPAGSLLLGSYQNTLCLCDWRTEVHSQRIDQQLQRRLSSRYLEGTTDCIEAAQVQLEEYFTGQRLYFDVPLLLVGTDFQKRVWRELLHIPYGTTISYAELAQRIGKPTATRAVAHANGANPLSILIPCHRVIGSNQKLTGYGGGLFAKRTLLELEEGHP</sequence>
<evidence type="ECO:0000256" key="3">
    <source>
        <dbReference type="ARBA" id="ARBA00011918"/>
    </source>
</evidence>
<dbReference type="AlphaFoldDB" id="J9GTV0"/>
<dbReference type="InterPro" id="IPR014048">
    <property type="entry name" value="MethylDNA_cys_MeTrfase_DNA-bd"/>
</dbReference>
<dbReference type="GO" id="GO:0006281">
    <property type="term" value="P:DNA repair"/>
    <property type="evidence" value="ECO:0007669"/>
    <property type="project" value="UniProtKB-KW"/>
</dbReference>
<dbReference type="InterPro" id="IPR036388">
    <property type="entry name" value="WH-like_DNA-bd_sf"/>
</dbReference>
<keyword evidence="8" id="KW-0234">DNA repair</keyword>
<keyword evidence="5 11" id="KW-0489">Methyltransferase</keyword>
<dbReference type="NCBIfam" id="TIGR00589">
    <property type="entry name" value="ogt"/>
    <property type="match status" value="1"/>
</dbReference>
<feature type="domain" description="Methylated-DNA-[protein]-cysteine S-methyltransferase DNA binding" evidence="10">
    <location>
        <begin position="90"/>
        <end position="169"/>
    </location>
</feature>
<dbReference type="CDD" id="cd06445">
    <property type="entry name" value="ATase"/>
    <property type="match status" value="1"/>
</dbReference>